<dbReference type="AlphaFoldDB" id="A0ABD3MVJ9"/>
<dbReference type="PANTHER" id="PTHR16216">
    <property type="entry name" value="DYNEIN ASSEMBLY FACTOR 5, AXONEMAL"/>
    <property type="match status" value="1"/>
</dbReference>
<reference evidence="4 5" key="1">
    <citation type="submission" date="2024-10" db="EMBL/GenBank/DDBJ databases">
        <title>Updated reference genomes for cyclostephanoid diatoms.</title>
        <authorList>
            <person name="Roberts W.R."/>
            <person name="Alverson A.J."/>
        </authorList>
    </citation>
    <scope>NUCLEOTIDE SEQUENCE [LARGE SCALE GENOMIC DNA]</scope>
    <source>
        <strain evidence="4 5">AJA232-27</strain>
    </source>
</reference>
<feature type="repeat" description="HEAT" evidence="2">
    <location>
        <begin position="1005"/>
        <end position="1043"/>
    </location>
</feature>
<protein>
    <recommendedName>
        <fullName evidence="3">Stalled ribosome sensor GCN1-like HEAT repeats region domain-containing protein</fullName>
    </recommendedName>
</protein>
<keyword evidence="1" id="KW-0677">Repeat</keyword>
<dbReference type="Pfam" id="PF23271">
    <property type="entry name" value="HEAT_GCN1"/>
    <property type="match status" value="1"/>
</dbReference>
<dbReference type="PANTHER" id="PTHR16216:SF2">
    <property type="entry name" value="DYNEIN AXONEMAL ASSEMBLY FACTOR 5"/>
    <property type="match status" value="1"/>
</dbReference>
<dbReference type="Proteomes" id="UP001530293">
    <property type="component" value="Unassembled WGS sequence"/>
</dbReference>
<gene>
    <name evidence="4" type="ORF">ACHAWU_007326</name>
</gene>
<keyword evidence="5" id="KW-1185">Reference proteome</keyword>
<dbReference type="InterPro" id="IPR011989">
    <property type="entry name" value="ARM-like"/>
</dbReference>
<proteinExistence type="predicted"/>
<evidence type="ECO:0000313" key="4">
    <source>
        <dbReference type="EMBL" id="KAL3767848.1"/>
    </source>
</evidence>
<evidence type="ECO:0000259" key="3">
    <source>
        <dbReference type="Pfam" id="PF23271"/>
    </source>
</evidence>
<dbReference type="InterPro" id="IPR021133">
    <property type="entry name" value="HEAT_type_2"/>
</dbReference>
<name>A0ABD3MVJ9_9STRA</name>
<dbReference type="InterPro" id="IPR052623">
    <property type="entry name" value="DAAF5"/>
</dbReference>
<sequence length="1120" mass="122039">MAMAAVIEPGAAVSASSLDTEELIRAISATNRASGRRTCTALLHQWKKVILPKISRSILFELLADDNGVDGKGDAVAASDCSNPSDDKGPSVVTALIMLINHHDDFPTEGHRESSVEILKLLCRRTFADDDENAAGESLDTVQENRLHMTLLNMFHRCSELFQNRMSFHNSSINHCFHHGTMTEPREPSEHIRLLLVELMVDLGGYCTHSFSKESSITDNDDKCNKLLIEATSNICQTLAKSTFVDPYPEISRLACDLVQLLAQLCPLAVRMNAASLLVHLSGRVNNGNRGGVEQSSTASVSKKCLMRHRHAKTRCKAVDASAGIVQCCPRIGESIPVKDDINNMQPVSADHLSNYGSHSMSMEHVLQHNILPEWEDLLKLDSSASVKLSVLRALGSIANTLEWRYSPIPTIASQPPSGSTTDHSNRLLTNATTTTDITTVVEARMLTLFLVGMSKGSVADVRSLAIHQFRGLSCEGNVGMLPKTKNLLVSYFDPMLELHLSSCSNGWACCQSRVSSLDALQVLFSIAIPLMNDGSSESTTCATNVRLSDTMIHDIVNILSMNILSDEKEVVEAAFACCHTLGANDSISNAVVALLCDLDDLRATVIDDDFEAMAIHSNKSKVAPSPRHLTSQLLMLDGLLKGFINAKATTSILREVDQTIVIPTPMWYHASLSSATAIGKLFCHTTITNNVSSSTSLAWALADACDSFANCVHGIESKLSLTEDIIVNVLVAVAYLLGCPSEFDLSSKVMGTLRSFSSSDGLDSTWEEKGSSLFDVHFRKLFAKIVATAPPFPWKQSEPALLAVDALLRACSGSTVGSNFDMVAPFFISHLSTMDYNNNSTDGAQHPCSNGDKLNDEMHEDYSLRISLMALLQTILTDKSFSNALTTQQCGPSNDVSSSFSAQFTADVILSIVLPNLVWRVGGMASALRKLSLATLFSLLTGRTALIHPDTLSCLIPTLHSSFDDAESSIRELSCVCLSLTLQQVSNEMFSMTRENNPQAIDTILPRLLELLDDSHGPVRIAACNCLRDLFPIVQSNISLSSHETITASLLIQLDDPDEDFQSQVFQALLKLVEMQSQHKDSAVVKILARQINSSMKSHRDASLCRELLGKLEQMQYSQ</sequence>
<evidence type="ECO:0000256" key="2">
    <source>
        <dbReference type="PROSITE-ProRule" id="PRU00103"/>
    </source>
</evidence>
<dbReference type="InterPro" id="IPR057546">
    <property type="entry name" value="HEAT_GCN1"/>
</dbReference>
<accession>A0ABD3MVJ9</accession>
<dbReference type="Gene3D" id="1.25.10.10">
    <property type="entry name" value="Leucine-rich Repeat Variant"/>
    <property type="match status" value="1"/>
</dbReference>
<dbReference type="PROSITE" id="PS50077">
    <property type="entry name" value="HEAT_REPEAT"/>
    <property type="match status" value="1"/>
</dbReference>
<dbReference type="SUPFAM" id="SSF48371">
    <property type="entry name" value="ARM repeat"/>
    <property type="match status" value="1"/>
</dbReference>
<organism evidence="4 5">
    <name type="scientific">Discostella pseudostelligera</name>
    <dbReference type="NCBI Taxonomy" id="259834"/>
    <lineage>
        <taxon>Eukaryota</taxon>
        <taxon>Sar</taxon>
        <taxon>Stramenopiles</taxon>
        <taxon>Ochrophyta</taxon>
        <taxon>Bacillariophyta</taxon>
        <taxon>Coscinodiscophyceae</taxon>
        <taxon>Thalassiosirophycidae</taxon>
        <taxon>Stephanodiscales</taxon>
        <taxon>Stephanodiscaceae</taxon>
        <taxon>Discostella</taxon>
    </lineage>
</organism>
<evidence type="ECO:0000313" key="5">
    <source>
        <dbReference type="Proteomes" id="UP001530293"/>
    </source>
</evidence>
<dbReference type="EMBL" id="JALLBG020000072">
    <property type="protein sequence ID" value="KAL3767848.1"/>
    <property type="molecule type" value="Genomic_DNA"/>
</dbReference>
<comment type="caution">
    <text evidence="4">The sequence shown here is derived from an EMBL/GenBank/DDBJ whole genome shotgun (WGS) entry which is preliminary data.</text>
</comment>
<feature type="domain" description="Stalled ribosome sensor GCN1-like HEAT repeats region" evidence="3">
    <location>
        <begin position="952"/>
        <end position="1102"/>
    </location>
</feature>
<evidence type="ECO:0000256" key="1">
    <source>
        <dbReference type="ARBA" id="ARBA00022737"/>
    </source>
</evidence>
<dbReference type="InterPro" id="IPR016024">
    <property type="entry name" value="ARM-type_fold"/>
</dbReference>